<keyword evidence="1 3" id="KW-0378">Hydrolase</keyword>
<gene>
    <name evidence="3" type="ORF">BN2156_02721</name>
</gene>
<dbReference type="InterPro" id="IPR029058">
    <property type="entry name" value="AB_hydrolase_fold"/>
</dbReference>
<dbReference type="AlphaFoldDB" id="A0A0H5RQW6"/>
<dbReference type="RefSeq" id="WP_235625290.1">
    <property type="nucleotide sequence ID" value="NZ_CWKH01000001.1"/>
</dbReference>
<dbReference type="Pfam" id="PF12697">
    <property type="entry name" value="Abhydrolase_6"/>
    <property type="match status" value="1"/>
</dbReference>
<organism evidence="3 4">
    <name type="scientific">Mycolicibacterium neworleansense</name>
    <dbReference type="NCBI Taxonomy" id="146018"/>
    <lineage>
        <taxon>Bacteria</taxon>
        <taxon>Bacillati</taxon>
        <taxon>Actinomycetota</taxon>
        <taxon>Actinomycetes</taxon>
        <taxon>Mycobacteriales</taxon>
        <taxon>Mycobacteriaceae</taxon>
        <taxon>Mycolicibacterium</taxon>
    </lineage>
</organism>
<dbReference type="GO" id="GO:0016787">
    <property type="term" value="F:hydrolase activity"/>
    <property type="evidence" value="ECO:0007669"/>
    <property type="project" value="UniProtKB-KW"/>
</dbReference>
<dbReference type="EMBL" id="CWKH01000001">
    <property type="protein sequence ID" value="CRZ15857.1"/>
    <property type="molecule type" value="Genomic_DNA"/>
</dbReference>
<dbReference type="PANTHER" id="PTHR43798">
    <property type="entry name" value="MONOACYLGLYCEROL LIPASE"/>
    <property type="match status" value="1"/>
</dbReference>
<dbReference type="STRING" id="146018.BN2156_02721"/>
<dbReference type="PANTHER" id="PTHR43798:SF31">
    <property type="entry name" value="AB HYDROLASE SUPERFAMILY PROTEIN YCLE"/>
    <property type="match status" value="1"/>
</dbReference>
<evidence type="ECO:0000259" key="2">
    <source>
        <dbReference type="Pfam" id="PF12697"/>
    </source>
</evidence>
<proteinExistence type="predicted"/>
<dbReference type="GO" id="GO:0016020">
    <property type="term" value="C:membrane"/>
    <property type="evidence" value="ECO:0007669"/>
    <property type="project" value="TreeGrafter"/>
</dbReference>
<dbReference type="Gene3D" id="3.40.50.1820">
    <property type="entry name" value="alpha/beta hydrolase"/>
    <property type="match status" value="1"/>
</dbReference>
<dbReference type="Proteomes" id="UP000199147">
    <property type="component" value="Unassembled WGS sequence"/>
</dbReference>
<dbReference type="SUPFAM" id="SSF53474">
    <property type="entry name" value="alpha/beta-Hydrolases"/>
    <property type="match status" value="1"/>
</dbReference>
<name>A0A0H5RQW6_9MYCO</name>
<dbReference type="InterPro" id="IPR000073">
    <property type="entry name" value="AB_hydrolase_1"/>
</dbReference>
<accession>A0A0H5RQW6</accession>
<evidence type="ECO:0000313" key="3">
    <source>
        <dbReference type="EMBL" id="CRZ15857.1"/>
    </source>
</evidence>
<feature type="domain" description="AB hydrolase-1" evidence="2">
    <location>
        <begin position="45"/>
        <end position="278"/>
    </location>
</feature>
<keyword evidence="4" id="KW-1185">Reference proteome</keyword>
<reference evidence="4" key="1">
    <citation type="submission" date="2015-07" db="EMBL/GenBank/DDBJ databases">
        <authorList>
            <person name="Urmite Genomes"/>
        </authorList>
    </citation>
    <scope>NUCLEOTIDE SEQUENCE [LARGE SCALE GENOMIC DNA]</scope>
    <source>
        <strain evidence="4">type strain: ATCC 49404</strain>
    </source>
</reference>
<evidence type="ECO:0000256" key="1">
    <source>
        <dbReference type="ARBA" id="ARBA00022801"/>
    </source>
</evidence>
<sequence length="285" mass="31071">MTATTRMFSEQSSSHTVEIDGHPVHYHDIGAGPPLVMPQAFGPLPGTTAWLTYHRTLAELAARHRCILVDYPNFGRSGPREFHEPVHDLYVRNTLGILDRLGLDTVTALGVSTGGTVAIGLALAAPGRVERLIVGGCTASTGGDPYLLATAPTEVGRLFDECQSLPPDRERIARLLRSLVFDPGLIGDDIVEQMYRWRLDEPHHAEAWSRSTIVARSNLAALAAVVAPTLVIHGRHDRMVPLEGALQLLSHLPSADLVVLNKCGHWPPYERPHDFVRAVTAFLSS</sequence>
<dbReference type="InterPro" id="IPR050266">
    <property type="entry name" value="AB_hydrolase_sf"/>
</dbReference>
<evidence type="ECO:0000313" key="4">
    <source>
        <dbReference type="Proteomes" id="UP000199147"/>
    </source>
</evidence>
<protein>
    <submittedName>
        <fullName evidence="3">Alpha/beta hydrolase fold protein</fullName>
    </submittedName>
</protein>
<dbReference type="PRINTS" id="PR00111">
    <property type="entry name" value="ABHYDROLASE"/>
</dbReference>